<dbReference type="Gene3D" id="3.40.50.150">
    <property type="entry name" value="Vaccinia Virus protein VP39"/>
    <property type="match status" value="1"/>
</dbReference>
<dbReference type="InterPro" id="IPR029063">
    <property type="entry name" value="SAM-dependent_MTases_sf"/>
</dbReference>
<dbReference type="EMBL" id="CP111028">
    <property type="protein sequence ID" value="WAR30760.1"/>
    <property type="molecule type" value="Genomic_DNA"/>
</dbReference>
<protein>
    <submittedName>
        <fullName evidence="1">EFNMT-like protein</fullName>
    </submittedName>
</protein>
<evidence type="ECO:0000313" key="1">
    <source>
        <dbReference type="EMBL" id="WAR30760.1"/>
    </source>
</evidence>
<keyword evidence="2" id="KW-1185">Reference proteome</keyword>
<accession>A0ABY7G8M2</accession>
<gene>
    <name evidence="1" type="ORF">MAR_033302</name>
</gene>
<reference evidence="1" key="1">
    <citation type="submission" date="2022-11" db="EMBL/GenBank/DDBJ databases">
        <title>Centuries of genome instability and evolution in soft-shell clam transmissible cancer (bioRxiv).</title>
        <authorList>
            <person name="Hart S.F.M."/>
            <person name="Yonemitsu M.A."/>
            <person name="Giersch R.M."/>
            <person name="Beal B.F."/>
            <person name="Arriagada G."/>
            <person name="Davis B.W."/>
            <person name="Ostrander E.A."/>
            <person name="Goff S.P."/>
            <person name="Metzger M.J."/>
        </authorList>
    </citation>
    <scope>NUCLEOTIDE SEQUENCE</scope>
    <source>
        <strain evidence="1">MELC-2E11</strain>
        <tissue evidence="1">Siphon/mantle</tissue>
    </source>
</reference>
<dbReference type="Proteomes" id="UP001164746">
    <property type="component" value="Chromosome 17"/>
</dbReference>
<sequence>MNGQPSKERDLDFDLLVRGLCNSRETEWMFSTDAGRLQLSSSAGFDRLVVVSLHRNHVYNDLDAIQAELSAKVMELAPPGFKQGKKVPFLSLGNDIGSRHIVKQGSSNLSGEYVIEEVQGDAGKTFRRLVFLANQNIVQSEARLKTVNVKKKGKGRQSSIVVDKSYLACQHHVAMVAGMSCVQSGRLTDLLEGDMSVLLIGLGGGGLPTYIHQYFPQTTIGKV</sequence>
<organism evidence="1 2">
    <name type="scientific">Mya arenaria</name>
    <name type="common">Soft-shell clam</name>
    <dbReference type="NCBI Taxonomy" id="6604"/>
    <lineage>
        <taxon>Eukaryota</taxon>
        <taxon>Metazoa</taxon>
        <taxon>Spiralia</taxon>
        <taxon>Lophotrochozoa</taxon>
        <taxon>Mollusca</taxon>
        <taxon>Bivalvia</taxon>
        <taxon>Autobranchia</taxon>
        <taxon>Heteroconchia</taxon>
        <taxon>Euheterodonta</taxon>
        <taxon>Imparidentia</taxon>
        <taxon>Neoheterodontei</taxon>
        <taxon>Myida</taxon>
        <taxon>Myoidea</taxon>
        <taxon>Myidae</taxon>
        <taxon>Mya</taxon>
    </lineage>
</organism>
<evidence type="ECO:0000313" key="2">
    <source>
        <dbReference type="Proteomes" id="UP001164746"/>
    </source>
</evidence>
<proteinExistence type="predicted"/>
<name>A0ABY7G8M2_MYAAR</name>